<evidence type="ECO:0008006" key="5">
    <source>
        <dbReference type="Google" id="ProtNLM"/>
    </source>
</evidence>
<reference evidence="4" key="1">
    <citation type="submission" date="2016-10" db="EMBL/GenBank/DDBJ databases">
        <authorList>
            <person name="Varghese N."/>
            <person name="Submissions S."/>
        </authorList>
    </citation>
    <scope>NUCLEOTIDE SEQUENCE [LARGE SCALE GENOMIC DNA]</scope>
    <source>
        <strain evidence="4">DSM 40318</strain>
    </source>
</reference>
<keyword evidence="2" id="KW-0472">Membrane</keyword>
<evidence type="ECO:0000313" key="3">
    <source>
        <dbReference type="EMBL" id="SEC29836.1"/>
    </source>
</evidence>
<organism evidence="3 4">
    <name type="scientific">Streptomyces melanosporofaciens</name>
    <dbReference type="NCBI Taxonomy" id="67327"/>
    <lineage>
        <taxon>Bacteria</taxon>
        <taxon>Bacillati</taxon>
        <taxon>Actinomycetota</taxon>
        <taxon>Actinomycetes</taxon>
        <taxon>Kitasatosporales</taxon>
        <taxon>Streptomycetaceae</taxon>
        <taxon>Streptomyces</taxon>
        <taxon>Streptomyces violaceusniger group</taxon>
    </lineage>
</organism>
<gene>
    <name evidence="3" type="ORF">SAMN04490356_3614</name>
</gene>
<dbReference type="RefSeq" id="WP_107417431.1">
    <property type="nucleotide sequence ID" value="NZ_FNST01000002.1"/>
</dbReference>
<sequence length="86" mass="9084">MNTTVVGLLTGLALGFAGYFGGFGAFIVVAALGLVGLIVGHLARGDVHVTDYVRTREGDGHRAETFQRRRSSHGPAPGAEHRGRVR</sequence>
<feature type="transmembrane region" description="Helical" evidence="2">
    <location>
        <begin position="12"/>
        <end position="39"/>
    </location>
</feature>
<evidence type="ECO:0000256" key="1">
    <source>
        <dbReference type="SAM" id="MobiDB-lite"/>
    </source>
</evidence>
<dbReference type="EMBL" id="FNST01000002">
    <property type="protein sequence ID" value="SEC29836.1"/>
    <property type="molecule type" value="Genomic_DNA"/>
</dbReference>
<protein>
    <recommendedName>
        <fullName evidence="5">Small integral membrane protein</fullName>
    </recommendedName>
</protein>
<dbReference type="Proteomes" id="UP000198609">
    <property type="component" value="Unassembled WGS sequence"/>
</dbReference>
<name>A0A1H4RDC5_STRMJ</name>
<keyword evidence="2" id="KW-1133">Transmembrane helix</keyword>
<dbReference type="AlphaFoldDB" id="A0A1H4RDC5"/>
<keyword evidence="4" id="KW-1185">Reference proteome</keyword>
<keyword evidence="2" id="KW-0812">Transmembrane</keyword>
<accession>A0A1H4RDC5</accession>
<evidence type="ECO:0000313" key="4">
    <source>
        <dbReference type="Proteomes" id="UP000198609"/>
    </source>
</evidence>
<feature type="compositionally biased region" description="Basic and acidic residues" evidence="1">
    <location>
        <begin position="57"/>
        <end position="67"/>
    </location>
</feature>
<proteinExistence type="predicted"/>
<feature type="region of interest" description="Disordered" evidence="1">
    <location>
        <begin position="57"/>
        <end position="86"/>
    </location>
</feature>
<evidence type="ECO:0000256" key="2">
    <source>
        <dbReference type="SAM" id="Phobius"/>
    </source>
</evidence>